<keyword evidence="1" id="KW-1133">Transmembrane helix</keyword>
<protein>
    <submittedName>
        <fullName evidence="2">Inorganic pyrophosphatase</fullName>
    </submittedName>
</protein>
<dbReference type="GO" id="GO:0006796">
    <property type="term" value="P:phosphate-containing compound metabolic process"/>
    <property type="evidence" value="ECO:0007669"/>
    <property type="project" value="InterPro"/>
</dbReference>
<organism evidence="2 3">
    <name type="scientific">Perkinsus olseni</name>
    <name type="common">Perkinsus atlanticus</name>
    <dbReference type="NCBI Taxonomy" id="32597"/>
    <lineage>
        <taxon>Eukaryota</taxon>
        <taxon>Sar</taxon>
        <taxon>Alveolata</taxon>
        <taxon>Perkinsozoa</taxon>
        <taxon>Perkinsea</taxon>
        <taxon>Perkinsida</taxon>
        <taxon>Perkinsidae</taxon>
        <taxon>Perkinsus</taxon>
    </lineage>
</organism>
<comment type="caution">
    <text evidence="2">The sequence shown here is derived from an EMBL/GenBank/DDBJ whole genome shotgun (WGS) entry which is preliminary data.</text>
</comment>
<gene>
    <name evidence="2" type="primary">PPA2_1</name>
    <name evidence="2" type="ORF">FOZ63_003463</name>
</gene>
<keyword evidence="3" id="KW-1185">Reference proteome</keyword>
<feature type="transmembrane region" description="Helical" evidence="1">
    <location>
        <begin position="27"/>
        <end position="45"/>
    </location>
</feature>
<dbReference type="SUPFAM" id="SSF50324">
    <property type="entry name" value="Inorganic pyrophosphatase"/>
    <property type="match status" value="1"/>
</dbReference>
<name>A0A7J6U160_PEROL</name>
<dbReference type="Proteomes" id="UP000553632">
    <property type="component" value="Unassembled WGS sequence"/>
</dbReference>
<keyword evidence="1" id="KW-0812">Transmembrane</keyword>
<dbReference type="GO" id="GO:0005737">
    <property type="term" value="C:cytoplasm"/>
    <property type="evidence" value="ECO:0007669"/>
    <property type="project" value="InterPro"/>
</dbReference>
<dbReference type="Gene3D" id="3.90.80.10">
    <property type="entry name" value="Inorganic pyrophosphatase"/>
    <property type="match status" value="1"/>
</dbReference>
<dbReference type="GO" id="GO:0004427">
    <property type="term" value="F:inorganic diphosphate phosphatase activity"/>
    <property type="evidence" value="ECO:0007669"/>
    <property type="project" value="InterPro"/>
</dbReference>
<keyword evidence="1" id="KW-0472">Membrane</keyword>
<dbReference type="InterPro" id="IPR036649">
    <property type="entry name" value="Pyrophosphatase_sf"/>
</dbReference>
<evidence type="ECO:0000313" key="2">
    <source>
        <dbReference type="EMBL" id="KAF4751085.1"/>
    </source>
</evidence>
<evidence type="ECO:0000256" key="1">
    <source>
        <dbReference type="SAM" id="Phobius"/>
    </source>
</evidence>
<dbReference type="EMBL" id="JABANO010006860">
    <property type="protein sequence ID" value="KAF4751085.1"/>
    <property type="molecule type" value="Genomic_DNA"/>
</dbReference>
<evidence type="ECO:0000313" key="3">
    <source>
        <dbReference type="Proteomes" id="UP000553632"/>
    </source>
</evidence>
<sequence length="191" mass="21156">MITVDLGILRSTVQDSKQLDLRDAMDSSYLLITATAFVSGSCCVGDHMAIQGPESSSRKSRSRYPTIVALSLLGLLFYSSLSLLQWVRSAPRKALESVWSSHGSSEEFGIISVGQAGTTSYELECCTHALGSSSGCQPMSFWHDVPLYVGEDEEGLIRMVVEIPRFTRAKMEINRESYKYPAMNPIRQDLF</sequence>
<dbReference type="GO" id="GO:0000287">
    <property type="term" value="F:magnesium ion binding"/>
    <property type="evidence" value="ECO:0007669"/>
    <property type="project" value="InterPro"/>
</dbReference>
<accession>A0A7J6U160</accession>
<reference evidence="2 3" key="1">
    <citation type="submission" date="2020-04" db="EMBL/GenBank/DDBJ databases">
        <title>Perkinsus olseni comparative genomics.</title>
        <authorList>
            <person name="Bogema D.R."/>
        </authorList>
    </citation>
    <scope>NUCLEOTIDE SEQUENCE [LARGE SCALE GENOMIC DNA]</scope>
    <source>
        <strain evidence="2 3">ATCC PRA-207</strain>
    </source>
</reference>
<feature type="transmembrane region" description="Helical" evidence="1">
    <location>
        <begin position="66"/>
        <end position="87"/>
    </location>
</feature>
<dbReference type="AlphaFoldDB" id="A0A7J6U160"/>
<feature type="non-terminal residue" evidence="2">
    <location>
        <position position="1"/>
    </location>
</feature>
<proteinExistence type="predicted"/>